<reference evidence="2 3" key="1">
    <citation type="journal article" date="2024" name="G3 (Bethesda)">
        <title>Genome assembly of Hibiscus sabdariffa L. provides insights into metabolisms of medicinal natural products.</title>
        <authorList>
            <person name="Kim T."/>
        </authorList>
    </citation>
    <scope>NUCLEOTIDE SEQUENCE [LARGE SCALE GENOMIC DNA]</scope>
    <source>
        <strain evidence="2">TK-2024</strain>
        <tissue evidence="2">Old leaves</tissue>
    </source>
</reference>
<name>A0ABR1ZKV4_9ROSI</name>
<sequence length="81" mass="8103">MLGETCSPACEPSHSTETSVATALESADNLVALSARAEQGTLAVASAPADVALGTEDMALNSLSTPGTKGMEPESADTDCF</sequence>
<evidence type="ECO:0000256" key="1">
    <source>
        <dbReference type="SAM" id="MobiDB-lite"/>
    </source>
</evidence>
<evidence type="ECO:0000313" key="2">
    <source>
        <dbReference type="EMBL" id="KAK8481231.1"/>
    </source>
</evidence>
<organism evidence="2 3">
    <name type="scientific">Hibiscus sabdariffa</name>
    <name type="common">roselle</name>
    <dbReference type="NCBI Taxonomy" id="183260"/>
    <lineage>
        <taxon>Eukaryota</taxon>
        <taxon>Viridiplantae</taxon>
        <taxon>Streptophyta</taxon>
        <taxon>Embryophyta</taxon>
        <taxon>Tracheophyta</taxon>
        <taxon>Spermatophyta</taxon>
        <taxon>Magnoliopsida</taxon>
        <taxon>eudicotyledons</taxon>
        <taxon>Gunneridae</taxon>
        <taxon>Pentapetalae</taxon>
        <taxon>rosids</taxon>
        <taxon>malvids</taxon>
        <taxon>Malvales</taxon>
        <taxon>Malvaceae</taxon>
        <taxon>Malvoideae</taxon>
        <taxon>Hibiscus</taxon>
    </lineage>
</organism>
<proteinExistence type="predicted"/>
<accession>A0ABR1ZKV4</accession>
<comment type="caution">
    <text evidence="2">The sequence shown here is derived from an EMBL/GenBank/DDBJ whole genome shotgun (WGS) entry which is preliminary data.</text>
</comment>
<evidence type="ECO:0000313" key="3">
    <source>
        <dbReference type="Proteomes" id="UP001472677"/>
    </source>
</evidence>
<dbReference type="EMBL" id="JBBPBM010001912">
    <property type="protein sequence ID" value="KAK8481231.1"/>
    <property type="molecule type" value="Genomic_DNA"/>
</dbReference>
<dbReference type="Proteomes" id="UP001472677">
    <property type="component" value="Unassembled WGS sequence"/>
</dbReference>
<gene>
    <name evidence="2" type="ORF">V6N12_037160</name>
</gene>
<keyword evidence="3" id="KW-1185">Reference proteome</keyword>
<feature type="region of interest" description="Disordered" evidence="1">
    <location>
        <begin position="62"/>
        <end position="81"/>
    </location>
</feature>
<protein>
    <submittedName>
        <fullName evidence="2">Uncharacterized protein</fullName>
    </submittedName>
</protein>